<dbReference type="EMBL" id="BARS01054787">
    <property type="protein sequence ID" value="GAG51654.1"/>
    <property type="molecule type" value="Genomic_DNA"/>
</dbReference>
<organism evidence="2">
    <name type="scientific">marine sediment metagenome</name>
    <dbReference type="NCBI Taxonomy" id="412755"/>
    <lineage>
        <taxon>unclassified sequences</taxon>
        <taxon>metagenomes</taxon>
        <taxon>ecological metagenomes</taxon>
    </lineage>
</organism>
<keyword evidence="1" id="KW-0472">Membrane</keyword>
<keyword evidence="1" id="KW-0812">Transmembrane</keyword>
<dbReference type="AlphaFoldDB" id="X0Y6X1"/>
<feature type="transmembrane region" description="Helical" evidence="1">
    <location>
        <begin position="12"/>
        <end position="38"/>
    </location>
</feature>
<accession>X0Y6X1</accession>
<feature type="transmembrane region" description="Helical" evidence="1">
    <location>
        <begin position="93"/>
        <end position="112"/>
    </location>
</feature>
<keyword evidence="1" id="KW-1133">Transmembrane helix</keyword>
<sequence length="149" mass="16117">MIHGMEQLSVNMFWLALAATATATLLYWGHAFGVRLALRRLATNGQTLTVISWERLPASIGQAATLATWLVASLLAAALVARWRASGHAPWSNMWEFTVAFAGGTSLAYAVFERWYGQRTLGAFVQPVVLGLLAAAAAFFPSDVRPLVP</sequence>
<evidence type="ECO:0000313" key="2">
    <source>
        <dbReference type="EMBL" id="GAG51654.1"/>
    </source>
</evidence>
<comment type="caution">
    <text evidence="2">The sequence shown here is derived from an EMBL/GenBank/DDBJ whole genome shotgun (WGS) entry which is preliminary data.</text>
</comment>
<reference evidence="2" key="1">
    <citation type="journal article" date="2014" name="Front. Microbiol.">
        <title>High frequency of phylogenetically diverse reductive dehalogenase-homologous genes in deep subseafloor sedimentary metagenomes.</title>
        <authorList>
            <person name="Kawai M."/>
            <person name="Futagami T."/>
            <person name="Toyoda A."/>
            <person name="Takaki Y."/>
            <person name="Nishi S."/>
            <person name="Hori S."/>
            <person name="Arai W."/>
            <person name="Tsubouchi T."/>
            <person name="Morono Y."/>
            <person name="Uchiyama I."/>
            <person name="Ito T."/>
            <person name="Fujiyama A."/>
            <person name="Inagaki F."/>
            <person name="Takami H."/>
        </authorList>
    </citation>
    <scope>NUCLEOTIDE SEQUENCE</scope>
    <source>
        <strain evidence="2">Expedition CK06-06</strain>
    </source>
</reference>
<gene>
    <name evidence="2" type="ORF">S01H1_81029</name>
</gene>
<feature type="transmembrane region" description="Helical" evidence="1">
    <location>
        <begin position="59"/>
        <end position="81"/>
    </location>
</feature>
<protein>
    <submittedName>
        <fullName evidence="2">Uncharacterized protein</fullName>
    </submittedName>
</protein>
<feature type="transmembrane region" description="Helical" evidence="1">
    <location>
        <begin position="121"/>
        <end position="140"/>
    </location>
</feature>
<name>X0Y6X1_9ZZZZ</name>
<feature type="non-terminal residue" evidence="2">
    <location>
        <position position="149"/>
    </location>
</feature>
<proteinExistence type="predicted"/>
<evidence type="ECO:0000256" key="1">
    <source>
        <dbReference type="SAM" id="Phobius"/>
    </source>
</evidence>